<proteinExistence type="predicted"/>
<keyword evidence="1" id="KW-0472">Membrane</keyword>
<evidence type="ECO:0000313" key="4">
    <source>
        <dbReference type="Proteomes" id="UP000286976"/>
    </source>
</evidence>
<dbReference type="AlphaFoldDB" id="A0A432XAH3"/>
<gene>
    <name evidence="3" type="ORF">CWE15_04305</name>
</gene>
<dbReference type="OrthoDB" id="6194313at2"/>
<reference evidence="3 4" key="1">
    <citation type="journal article" date="2011" name="Front. Microbiol.">
        <title>Genomic signatures of strain selection and enhancement in Bacillus atrophaeus var. globigii, a historical biowarfare simulant.</title>
        <authorList>
            <person name="Gibbons H.S."/>
            <person name="Broomall S.M."/>
            <person name="McNew L.A."/>
            <person name="Daligault H."/>
            <person name="Chapman C."/>
            <person name="Bruce D."/>
            <person name="Karavis M."/>
            <person name="Krepps M."/>
            <person name="McGregor P.A."/>
            <person name="Hong C."/>
            <person name="Park K.H."/>
            <person name="Akmal A."/>
            <person name="Feldman A."/>
            <person name="Lin J.S."/>
            <person name="Chang W.E."/>
            <person name="Higgs B.W."/>
            <person name="Demirev P."/>
            <person name="Lindquist J."/>
            <person name="Liem A."/>
            <person name="Fochler E."/>
            <person name="Read T.D."/>
            <person name="Tapia R."/>
            <person name="Johnson S."/>
            <person name="Bishop-Lilly K.A."/>
            <person name="Detter C."/>
            <person name="Han C."/>
            <person name="Sozhamannan S."/>
            <person name="Rosenzweig C.N."/>
            <person name="Skowronski E.W."/>
        </authorList>
    </citation>
    <scope>NUCLEOTIDE SEQUENCE [LARGE SCALE GENOMIC DNA]</scope>
    <source>
        <strain evidence="3 4">AIT1</strain>
    </source>
</reference>
<dbReference type="RefSeq" id="WP_126756807.1">
    <property type="nucleotide sequence ID" value="NZ_PIPQ01000001.1"/>
</dbReference>
<feature type="transmembrane region" description="Helical" evidence="1">
    <location>
        <begin position="121"/>
        <end position="140"/>
    </location>
</feature>
<sequence>MTQAGTWKVLLMCSLLFYAATCSGVASAASELKLEGPLEPVAEGYFQLHINEPQHPPDVVIEQSSTPSFQSITARYSPMGDFQQISLSGFASGDYYFRARSQEMLSNTVHVVVAHHSLQQAFTLFFIGAALFAVLVLCILRYHRLQQKQVTTHHD</sequence>
<evidence type="ECO:0000313" key="3">
    <source>
        <dbReference type="EMBL" id="RUO44403.1"/>
    </source>
</evidence>
<evidence type="ECO:0000256" key="2">
    <source>
        <dbReference type="SAM" id="SignalP"/>
    </source>
</evidence>
<comment type="caution">
    <text evidence="3">The sequence shown here is derived from an EMBL/GenBank/DDBJ whole genome shotgun (WGS) entry which is preliminary data.</text>
</comment>
<dbReference type="Proteomes" id="UP000286976">
    <property type="component" value="Unassembled WGS sequence"/>
</dbReference>
<evidence type="ECO:0000256" key="1">
    <source>
        <dbReference type="SAM" id="Phobius"/>
    </source>
</evidence>
<name>A0A432XAH3_9GAMM</name>
<keyword evidence="1" id="KW-1133">Transmembrane helix</keyword>
<dbReference type="EMBL" id="PIPQ01000001">
    <property type="protein sequence ID" value="RUO44403.1"/>
    <property type="molecule type" value="Genomic_DNA"/>
</dbReference>
<protein>
    <submittedName>
        <fullName evidence="3">Uncharacterized protein</fullName>
    </submittedName>
</protein>
<organism evidence="3 4">
    <name type="scientific">Aliidiomarina taiwanensis</name>
    <dbReference type="NCBI Taxonomy" id="946228"/>
    <lineage>
        <taxon>Bacteria</taxon>
        <taxon>Pseudomonadati</taxon>
        <taxon>Pseudomonadota</taxon>
        <taxon>Gammaproteobacteria</taxon>
        <taxon>Alteromonadales</taxon>
        <taxon>Idiomarinaceae</taxon>
        <taxon>Aliidiomarina</taxon>
    </lineage>
</organism>
<keyword evidence="2" id="KW-0732">Signal</keyword>
<feature type="chain" id="PRO_5019142324" evidence="2">
    <location>
        <begin position="29"/>
        <end position="155"/>
    </location>
</feature>
<accession>A0A432XAH3</accession>
<keyword evidence="4" id="KW-1185">Reference proteome</keyword>
<keyword evidence="1" id="KW-0812">Transmembrane</keyword>
<feature type="signal peptide" evidence="2">
    <location>
        <begin position="1"/>
        <end position="28"/>
    </location>
</feature>